<evidence type="ECO:0000256" key="1">
    <source>
        <dbReference type="SAM" id="MobiDB-lite"/>
    </source>
</evidence>
<reference evidence="2" key="1">
    <citation type="journal article" date="2023" name="DNA Res.">
        <title>Chromosome-level genome assembly of Phrynocephalus forsythii using third-generation DNA sequencing and Hi-C analysis.</title>
        <authorList>
            <person name="Qi Y."/>
            <person name="Zhao W."/>
            <person name="Zhao Y."/>
            <person name="Niu C."/>
            <person name="Cao S."/>
            <person name="Zhang Y."/>
        </authorList>
    </citation>
    <scope>NUCLEOTIDE SEQUENCE</scope>
    <source>
        <tissue evidence="2">Muscle</tissue>
    </source>
</reference>
<dbReference type="EMBL" id="JAPFRF010000001">
    <property type="protein sequence ID" value="KAJ7344533.1"/>
    <property type="molecule type" value="Genomic_DNA"/>
</dbReference>
<keyword evidence="3" id="KW-1185">Reference proteome</keyword>
<evidence type="ECO:0000313" key="2">
    <source>
        <dbReference type="EMBL" id="KAJ7344533.1"/>
    </source>
</evidence>
<dbReference type="Proteomes" id="UP001142489">
    <property type="component" value="Unassembled WGS sequence"/>
</dbReference>
<feature type="region of interest" description="Disordered" evidence="1">
    <location>
        <begin position="38"/>
        <end position="101"/>
    </location>
</feature>
<proteinExistence type="predicted"/>
<protein>
    <submittedName>
        <fullName evidence="2">Uncharacterized protein</fullName>
    </submittedName>
</protein>
<name>A0A9Q0Y982_9SAUR</name>
<evidence type="ECO:0000313" key="3">
    <source>
        <dbReference type="Proteomes" id="UP001142489"/>
    </source>
</evidence>
<organism evidence="2 3">
    <name type="scientific">Phrynocephalus forsythii</name>
    <dbReference type="NCBI Taxonomy" id="171643"/>
    <lineage>
        <taxon>Eukaryota</taxon>
        <taxon>Metazoa</taxon>
        <taxon>Chordata</taxon>
        <taxon>Craniata</taxon>
        <taxon>Vertebrata</taxon>
        <taxon>Euteleostomi</taxon>
        <taxon>Lepidosauria</taxon>
        <taxon>Squamata</taxon>
        <taxon>Bifurcata</taxon>
        <taxon>Unidentata</taxon>
        <taxon>Episquamata</taxon>
        <taxon>Toxicofera</taxon>
        <taxon>Iguania</taxon>
        <taxon>Acrodonta</taxon>
        <taxon>Agamidae</taxon>
        <taxon>Agaminae</taxon>
        <taxon>Phrynocephalus</taxon>
    </lineage>
</organism>
<gene>
    <name evidence="2" type="ORF">JRQ81_000483</name>
</gene>
<dbReference type="AlphaFoldDB" id="A0A9Q0Y982"/>
<accession>A0A9Q0Y982</accession>
<comment type="caution">
    <text evidence="2">The sequence shown here is derived from an EMBL/GenBank/DDBJ whole genome shotgun (WGS) entry which is preliminary data.</text>
</comment>
<sequence length="101" mass="10399">MESGGALLPGGSRWAALPAVTGKRRGWRGLLERGEYRAVVSGRESGPSTAGPRSPLPRVGNQGSACPRQAGRTAGRAPLAREPALLRPSLLPAHEEPGLAG</sequence>